<accession>A0ABS1EYU0</accession>
<keyword evidence="1" id="KW-0812">Transmembrane</keyword>
<reference evidence="3" key="1">
    <citation type="submission" date="2021-01" db="EMBL/GenBank/DDBJ databases">
        <title>Genome public.</title>
        <authorList>
            <person name="Liu C."/>
            <person name="Sun Q."/>
        </authorList>
    </citation>
    <scope>NUCLEOTIDE SEQUENCE [LARGE SCALE GENOMIC DNA]</scope>
    <source>
        <strain evidence="3">YIM B02556</strain>
    </source>
</reference>
<dbReference type="EMBL" id="JAENHM010000008">
    <property type="protein sequence ID" value="MBK1836330.1"/>
    <property type="molecule type" value="Genomic_DNA"/>
</dbReference>
<keyword evidence="3" id="KW-1185">Reference proteome</keyword>
<proteinExistence type="predicted"/>
<keyword evidence="1" id="KW-0472">Membrane</keyword>
<evidence type="ECO:0000313" key="2">
    <source>
        <dbReference type="EMBL" id="MBK1836330.1"/>
    </source>
</evidence>
<dbReference type="Proteomes" id="UP000652760">
    <property type="component" value="Unassembled WGS sequence"/>
</dbReference>
<evidence type="ECO:0000313" key="3">
    <source>
        <dbReference type="Proteomes" id="UP000652760"/>
    </source>
</evidence>
<gene>
    <name evidence="2" type="ORF">JHL17_02795</name>
</gene>
<name>A0ABS1EYU0_9PROT</name>
<comment type="caution">
    <text evidence="2">The sequence shown here is derived from an EMBL/GenBank/DDBJ whole genome shotgun (WGS) entry which is preliminary data.</text>
</comment>
<evidence type="ECO:0000256" key="1">
    <source>
        <dbReference type="SAM" id="Phobius"/>
    </source>
</evidence>
<dbReference type="RefSeq" id="WP_200190535.1">
    <property type="nucleotide sequence ID" value="NZ_JAENHM010000008.1"/>
</dbReference>
<sequence>MPEQPPQDDDRNRMAANLGAAVAIILVLALGYWLVGALMQQSKNEDCLLAHRRSCGTVEIR</sequence>
<feature type="transmembrane region" description="Helical" evidence="1">
    <location>
        <begin position="15"/>
        <end position="35"/>
    </location>
</feature>
<keyword evidence="1" id="KW-1133">Transmembrane helix</keyword>
<protein>
    <submittedName>
        <fullName evidence="2">Uncharacterized protein</fullName>
    </submittedName>
</protein>
<organism evidence="2 3">
    <name type="scientific">Azospirillum endophyticum</name>
    <dbReference type="NCBI Taxonomy" id="2800326"/>
    <lineage>
        <taxon>Bacteria</taxon>
        <taxon>Pseudomonadati</taxon>
        <taxon>Pseudomonadota</taxon>
        <taxon>Alphaproteobacteria</taxon>
        <taxon>Rhodospirillales</taxon>
        <taxon>Azospirillaceae</taxon>
        <taxon>Azospirillum</taxon>
    </lineage>
</organism>